<dbReference type="Gene3D" id="3.40.50.1820">
    <property type="entry name" value="alpha/beta hydrolase"/>
    <property type="match status" value="1"/>
</dbReference>
<dbReference type="EMBL" id="CP036271">
    <property type="protein sequence ID" value="QDT54513.1"/>
    <property type="molecule type" value="Genomic_DNA"/>
</dbReference>
<keyword evidence="2" id="KW-0732">Signal</keyword>
<evidence type="ECO:0000259" key="3">
    <source>
        <dbReference type="Pfam" id="PF20434"/>
    </source>
</evidence>
<feature type="chain" id="PRO_5022124568" evidence="2">
    <location>
        <begin position="24"/>
        <end position="400"/>
    </location>
</feature>
<keyword evidence="1 4" id="KW-0378">Hydrolase</keyword>
<dbReference type="InterPro" id="IPR050300">
    <property type="entry name" value="GDXG_lipolytic_enzyme"/>
</dbReference>
<sequence precursor="true">MPRLLRSLAVCVITAFGSTALVAADPVSPEPILLYPDGAPGAMGSEEKDKPSIRIYAPEAAKRNGTAIVVCPGGGYSGLAIDHEGQQVGEFLRSHGITAFVLKYRLSPYRHPIPLNDVSRAIRHVRAHAGEWNIAPNRIGVMGFSAGGHLASTVSTHFDAGKPDSADQIERQSSRPDFSILCYPVISFQAPFSHKGSARNLLGENPDPELLKSLSNDTQVTEKTPPTFIFHTQEDPGVPPQNALAYYSALVEKKVPAELHIYQYGAHGVGLAIGDPVLTTWKERLIGWLQTSGLLSDVKRAEVKGKVTIDGEPLSWGTVTFTSDIPGAPVAGAIARRGAYSIPASRGPVLGVNRVTIKTMGDVQPQPTIKDAKVLSDGEIVVEVKPEGNQFNIDLKSKSR</sequence>
<evidence type="ECO:0000256" key="1">
    <source>
        <dbReference type="ARBA" id="ARBA00022801"/>
    </source>
</evidence>
<dbReference type="GO" id="GO:0046555">
    <property type="term" value="F:acetylxylan esterase activity"/>
    <property type="evidence" value="ECO:0007669"/>
    <property type="project" value="UniProtKB-EC"/>
</dbReference>
<dbReference type="Pfam" id="PF20434">
    <property type="entry name" value="BD-FAE"/>
    <property type="match status" value="1"/>
</dbReference>
<dbReference type="OrthoDB" id="9794725at2"/>
<evidence type="ECO:0000313" key="4">
    <source>
        <dbReference type="EMBL" id="QDT54513.1"/>
    </source>
</evidence>
<proteinExistence type="predicted"/>
<feature type="domain" description="BD-FAE-like" evidence="3">
    <location>
        <begin position="55"/>
        <end position="249"/>
    </location>
</feature>
<feature type="signal peptide" evidence="2">
    <location>
        <begin position="1"/>
        <end position="23"/>
    </location>
</feature>
<dbReference type="SUPFAM" id="SSF53474">
    <property type="entry name" value="alpha/beta-Hydrolases"/>
    <property type="match status" value="1"/>
</dbReference>
<dbReference type="PANTHER" id="PTHR48081">
    <property type="entry name" value="AB HYDROLASE SUPERFAMILY PROTEIN C4A8.06C"/>
    <property type="match status" value="1"/>
</dbReference>
<dbReference type="InParanoid" id="A0A517SEF6"/>
<dbReference type="KEGG" id="ccos:Pan44_25460"/>
<dbReference type="PANTHER" id="PTHR48081:SF6">
    <property type="entry name" value="PEPTIDASE S9 PROLYL OLIGOPEPTIDASE CATALYTIC DOMAIN-CONTAINING PROTEIN"/>
    <property type="match status" value="1"/>
</dbReference>
<dbReference type="RefSeq" id="WP_145030363.1">
    <property type="nucleotide sequence ID" value="NZ_CP036271.1"/>
</dbReference>
<dbReference type="InterPro" id="IPR029058">
    <property type="entry name" value="AB_hydrolase_fold"/>
</dbReference>
<gene>
    <name evidence="4" type="primary">axeA1_3</name>
    <name evidence="4" type="ORF">Pan44_25460</name>
</gene>
<name>A0A517SEF6_9PLAN</name>
<keyword evidence="5" id="KW-1185">Reference proteome</keyword>
<reference evidence="4 5" key="1">
    <citation type="submission" date="2019-02" db="EMBL/GenBank/DDBJ databases">
        <title>Deep-cultivation of Planctomycetes and their phenomic and genomic characterization uncovers novel biology.</title>
        <authorList>
            <person name="Wiegand S."/>
            <person name="Jogler M."/>
            <person name="Boedeker C."/>
            <person name="Pinto D."/>
            <person name="Vollmers J."/>
            <person name="Rivas-Marin E."/>
            <person name="Kohn T."/>
            <person name="Peeters S.H."/>
            <person name="Heuer A."/>
            <person name="Rast P."/>
            <person name="Oberbeckmann S."/>
            <person name="Bunk B."/>
            <person name="Jeske O."/>
            <person name="Meyerdierks A."/>
            <person name="Storesund J.E."/>
            <person name="Kallscheuer N."/>
            <person name="Luecker S."/>
            <person name="Lage O.M."/>
            <person name="Pohl T."/>
            <person name="Merkel B.J."/>
            <person name="Hornburger P."/>
            <person name="Mueller R.-W."/>
            <person name="Bruemmer F."/>
            <person name="Labrenz M."/>
            <person name="Spormann A.M."/>
            <person name="Op den Camp H."/>
            <person name="Overmann J."/>
            <person name="Amann R."/>
            <person name="Jetten M.S.M."/>
            <person name="Mascher T."/>
            <person name="Medema M.H."/>
            <person name="Devos D.P."/>
            <person name="Kaster A.-K."/>
            <person name="Ovreas L."/>
            <person name="Rohde M."/>
            <person name="Galperin M.Y."/>
            <person name="Jogler C."/>
        </authorList>
    </citation>
    <scope>NUCLEOTIDE SEQUENCE [LARGE SCALE GENOMIC DNA]</scope>
    <source>
        <strain evidence="4 5">Pan44</strain>
    </source>
</reference>
<accession>A0A517SEF6</accession>
<evidence type="ECO:0000256" key="2">
    <source>
        <dbReference type="SAM" id="SignalP"/>
    </source>
</evidence>
<dbReference type="InterPro" id="IPR049492">
    <property type="entry name" value="BD-FAE-like_dom"/>
</dbReference>
<dbReference type="EC" id="3.1.1.72" evidence="4"/>
<dbReference type="Proteomes" id="UP000315700">
    <property type="component" value="Chromosome"/>
</dbReference>
<protein>
    <submittedName>
        <fullName evidence="4">Acetylxylan esterase</fullName>
        <ecNumber evidence="4">3.1.1.72</ecNumber>
    </submittedName>
</protein>
<dbReference type="AlphaFoldDB" id="A0A517SEF6"/>
<evidence type="ECO:0000313" key="5">
    <source>
        <dbReference type="Proteomes" id="UP000315700"/>
    </source>
</evidence>
<organism evidence="4 5">
    <name type="scientific">Caulifigura coniformis</name>
    <dbReference type="NCBI Taxonomy" id="2527983"/>
    <lineage>
        <taxon>Bacteria</taxon>
        <taxon>Pseudomonadati</taxon>
        <taxon>Planctomycetota</taxon>
        <taxon>Planctomycetia</taxon>
        <taxon>Planctomycetales</taxon>
        <taxon>Planctomycetaceae</taxon>
        <taxon>Caulifigura</taxon>
    </lineage>
</organism>